<name>A0AAX2ZFV8_9FIRM</name>
<dbReference type="RefSeq" id="WP_228415746.1">
    <property type="nucleotide sequence ID" value="NZ_CP081135.1"/>
</dbReference>
<keyword evidence="1" id="KW-0175">Coiled coil</keyword>
<keyword evidence="2" id="KW-0812">Transmembrane</keyword>
<accession>A0AAX2ZFV8</accession>
<organism evidence="3 4">
    <name type="scientific">Terrisporobacter hibernicus</name>
    <dbReference type="NCBI Taxonomy" id="2813371"/>
    <lineage>
        <taxon>Bacteria</taxon>
        <taxon>Bacillati</taxon>
        <taxon>Bacillota</taxon>
        <taxon>Clostridia</taxon>
        <taxon>Peptostreptococcales</taxon>
        <taxon>Peptostreptococcaceae</taxon>
        <taxon>Terrisporobacter</taxon>
    </lineage>
</organism>
<sequence>MDIEVIILDLIKTILATVVGGFISICYSKNQDKAKIKNEIKLSKYNEFEKYYNDMYTLIEKLKNEISQIKKLSDNYESNKILDLITNSFETIKKIKYKSAEIHNFIKFNKKILNFINNPYDKILKDIEDIYSSFSKASNLILVSDSFFRCYMPSYQDFKSEINEVVKQEKIKSIYNDMETFRKDLEDKTINIYFESEITKFELEVAKSDITEGSSI</sequence>
<evidence type="ECO:0000313" key="4">
    <source>
        <dbReference type="Proteomes" id="UP001198983"/>
    </source>
</evidence>
<dbReference type="AlphaFoldDB" id="A0AAX2ZFV8"/>
<dbReference type="Proteomes" id="UP001198983">
    <property type="component" value="Chromosome"/>
</dbReference>
<proteinExistence type="predicted"/>
<protein>
    <submittedName>
        <fullName evidence="3">Uncharacterized protein</fullName>
    </submittedName>
</protein>
<keyword evidence="4" id="KW-1185">Reference proteome</keyword>
<keyword evidence="2" id="KW-1133">Transmembrane helix</keyword>
<dbReference type="KEGG" id="tem:JW646_16880"/>
<evidence type="ECO:0000256" key="1">
    <source>
        <dbReference type="SAM" id="Coils"/>
    </source>
</evidence>
<gene>
    <name evidence="3" type="ORF">JW646_16880</name>
</gene>
<feature type="transmembrane region" description="Helical" evidence="2">
    <location>
        <begin position="6"/>
        <end position="27"/>
    </location>
</feature>
<reference evidence="3 4" key="1">
    <citation type="journal article" date="2023" name="Int. J. Syst. Evol. Microbiol.">
        <title>Terrisporobacter hibernicus sp. nov., isolated from bovine faeces in Northern Ireland.</title>
        <authorList>
            <person name="Mitchell M."/>
            <person name="Nguyen S.V."/>
            <person name="Connor M."/>
            <person name="Fairley D.J."/>
            <person name="Donoghue O."/>
            <person name="Marshall H."/>
            <person name="Koolman L."/>
            <person name="McMullan G."/>
            <person name="Schaffer K.E."/>
            <person name="McGrath J.W."/>
            <person name="Fanning S."/>
        </authorList>
    </citation>
    <scope>NUCLEOTIDE SEQUENCE [LARGE SCALE GENOMIC DNA]</scope>
    <source>
        <strain evidence="3 4">MCA3</strain>
    </source>
</reference>
<evidence type="ECO:0000256" key="2">
    <source>
        <dbReference type="SAM" id="Phobius"/>
    </source>
</evidence>
<evidence type="ECO:0000313" key="3">
    <source>
        <dbReference type="EMBL" id="UEL47285.1"/>
    </source>
</evidence>
<dbReference type="EMBL" id="CP081135">
    <property type="protein sequence ID" value="UEL47285.1"/>
    <property type="molecule type" value="Genomic_DNA"/>
</dbReference>
<feature type="coiled-coil region" evidence="1">
    <location>
        <begin position="52"/>
        <end position="79"/>
    </location>
</feature>
<keyword evidence="2" id="KW-0472">Membrane</keyword>